<accession>A0A922J7D2</accession>
<dbReference type="AlphaFoldDB" id="A0A922J7D2"/>
<organism evidence="1 2">
    <name type="scientific">Carya illinoinensis</name>
    <name type="common">Pecan</name>
    <dbReference type="NCBI Taxonomy" id="32201"/>
    <lineage>
        <taxon>Eukaryota</taxon>
        <taxon>Viridiplantae</taxon>
        <taxon>Streptophyta</taxon>
        <taxon>Embryophyta</taxon>
        <taxon>Tracheophyta</taxon>
        <taxon>Spermatophyta</taxon>
        <taxon>Magnoliopsida</taxon>
        <taxon>eudicotyledons</taxon>
        <taxon>Gunneridae</taxon>
        <taxon>Pentapetalae</taxon>
        <taxon>rosids</taxon>
        <taxon>fabids</taxon>
        <taxon>Fagales</taxon>
        <taxon>Juglandaceae</taxon>
        <taxon>Carya</taxon>
    </lineage>
</organism>
<dbReference type="Proteomes" id="UP000811246">
    <property type="component" value="Chromosome 9"/>
</dbReference>
<name>A0A922J7D2_CARIL</name>
<dbReference type="EMBL" id="CM031833">
    <property type="protein sequence ID" value="KAG6697490.1"/>
    <property type="molecule type" value="Genomic_DNA"/>
</dbReference>
<comment type="caution">
    <text evidence="1">The sequence shown here is derived from an EMBL/GenBank/DDBJ whole genome shotgun (WGS) entry which is preliminary data.</text>
</comment>
<evidence type="ECO:0000313" key="1">
    <source>
        <dbReference type="EMBL" id="KAG6697491.1"/>
    </source>
</evidence>
<dbReference type="EMBL" id="CM031833">
    <property type="protein sequence ID" value="KAG6697491.1"/>
    <property type="molecule type" value="Genomic_DNA"/>
</dbReference>
<protein>
    <submittedName>
        <fullName evidence="1">Uncharacterized protein</fullName>
    </submittedName>
</protein>
<gene>
    <name evidence="1" type="ORF">I3842_09G202700</name>
</gene>
<sequence length="127" mass="14343">MITPLLRPISQPRREPQQLPQRDVIKSLWAPQQTPDHAASVASSILTQNLSDDFRSASSVCHSFPPAGISDCTWRLSSWKWPWVIWRLSGVIRVNLISFISQCPSCWCLLRWSKCGRQHTSSASPSS</sequence>
<evidence type="ECO:0000313" key="2">
    <source>
        <dbReference type="Proteomes" id="UP000811246"/>
    </source>
</evidence>
<reference evidence="1" key="1">
    <citation type="submission" date="2021-01" db="EMBL/GenBank/DDBJ databases">
        <authorList>
            <person name="Lovell J.T."/>
            <person name="Bentley N."/>
            <person name="Bhattarai G."/>
            <person name="Jenkins J.W."/>
            <person name="Sreedasyam A."/>
            <person name="Alarcon Y."/>
            <person name="Bock C."/>
            <person name="Boston L."/>
            <person name="Carlson J."/>
            <person name="Cervantes K."/>
            <person name="Clermont K."/>
            <person name="Krom N."/>
            <person name="Kubenka K."/>
            <person name="Mamidi S."/>
            <person name="Mattison C."/>
            <person name="Monteros M."/>
            <person name="Pisani C."/>
            <person name="Plott C."/>
            <person name="Rajasekar S."/>
            <person name="Rhein H.S."/>
            <person name="Rohla C."/>
            <person name="Song M."/>
            <person name="Hilaire R.S."/>
            <person name="Shu S."/>
            <person name="Wells L."/>
            <person name="Wang X."/>
            <person name="Webber J."/>
            <person name="Heerema R.J."/>
            <person name="Klein P."/>
            <person name="Conner P."/>
            <person name="Grauke L."/>
            <person name="Grimwood J."/>
            <person name="Schmutz J."/>
            <person name="Randall J.J."/>
        </authorList>
    </citation>
    <scope>NUCLEOTIDE SEQUENCE</scope>
    <source>
        <tissue evidence="1">Leaf</tissue>
    </source>
</reference>
<proteinExistence type="predicted"/>